<dbReference type="GO" id="GO:0061929">
    <property type="term" value="F:gamma-glutamylaminecyclotransferase activity"/>
    <property type="evidence" value="ECO:0007669"/>
    <property type="project" value="InterPro"/>
</dbReference>
<feature type="domain" description="Gamma-glutamylcyclotransferase AIG2-like" evidence="2">
    <location>
        <begin position="3"/>
        <end position="117"/>
    </location>
</feature>
<dbReference type="Proteomes" id="UP000019483">
    <property type="component" value="Unassembled WGS sequence"/>
</dbReference>
<dbReference type="PANTHER" id="PTHR12510:SF4">
    <property type="entry name" value="GAMMA-GLUTAMYLAMINECYCLOTRANSFERASE"/>
    <property type="match status" value="1"/>
</dbReference>
<proteinExistence type="inferred from homology"/>
<name>W9DTU4_METTI</name>
<dbReference type="STRING" id="1090322.MettiDRAFT_2717"/>
<dbReference type="RefSeq" id="WP_023846355.1">
    <property type="nucleotide sequence ID" value="NZ_AZAJ01000001.1"/>
</dbReference>
<dbReference type="Gene3D" id="3.10.490.10">
    <property type="entry name" value="Gamma-glutamyl cyclotransferase-like"/>
    <property type="match status" value="1"/>
</dbReference>
<dbReference type="OrthoDB" id="100169at2157"/>
<dbReference type="Pfam" id="PF06094">
    <property type="entry name" value="GGACT"/>
    <property type="match status" value="1"/>
</dbReference>
<comment type="similarity">
    <text evidence="1">Belongs to the gamma-glutamylcyclotransferase family.</text>
</comment>
<dbReference type="GO" id="GO:0005829">
    <property type="term" value="C:cytosol"/>
    <property type="evidence" value="ECO:0007669"/>
    <property type="project" value="TreeGrafter"/>
</dbReference>
<evidence type="ECO:0000313" key="4">
    <source>
        <dbReference type="Proteomes" id="UP000019483"/>
    </source>
</evidence>
<dbReference type="CDD" id="cd06661">
    <property type="entry name" value="GGCT_like"/>
    <property type="match status" value="1"/>
</dbReference>
<dbReference type="EMBL" id="AZAJ01000001">
    <property type="protein sequence ID" value="ETA69223.1"/>
    <property type="molecule type" value="Genomic_DNA"/>
</dbReference>
<keyword evidence="4" id="KW-1185">Reference proteome</keyword>
<dbReference type="PANTHER" id="PTHR12510">
    <property type="entry name" value="TROPONIN C-AKIN-1 PROTEIN"/>
    <property type="match status" value="1"/>
</dbReference>
<evidence type="ECO:0000259" key="2">
    <source>
        <dbReference type="Pfam" id="PF06094"/>
    </source>
</evidence>
<comment type="caution">
    <text evidence="3">The sequence shown here is derived from an EMBL/GenBank/DDBJ whole genome shotgun (WGS) entry which is preliminary data.</text>
</comment>
<evidence type="ECO:0000256" key="1">
    <source>
        <dbReference type="ARBA" id="ARBA00008861"/>
    </source>
</evidence>
<accession>W9DTU4</accession>
<organism evidence="3 4">
    <name type="scientific">Methanolobus tindarius DSM 2278</name>
    <dbReference type="NCBI Taxonomy" id="1090322"/>
    <lineage>
        <taxon>Archaea</taxon>
        <taxon>Methanobacteriati</taxon>
        <taxon>Methanobacteriota</taxon>
        <taxon>Stenosarchaea group</taxon>
        <taxon>Methanomicrobia</taxon>
        <taxon>Methanosarcinales</taxon>
        <taxon>Methanosarcinaceae</taxon>
        <taxon>Methanolobus</taxon>
    </lineage>
</organism>
<protein>
    <recommendedName>
        <fullName evidence="2">Gamma-glutamylcyclotransferase AIG2-like domain-containing protein</fullName>
    </recommendedName>
</protein>
<gene>
    <name evidence="3" type="ORF">MettiDRAFT_2717</name>
</gene>
<dbReference type="AlphaFoldDB" id="W9DTU4"/>
<dbReference type="InterPro" id="IPR009288">
    <property type="entry name" value="AIG2-like_dom"/>
</dbReference>
<sequence length="124" mass="14076">MNIFVYGTLKKGDPNHALLDSSRFLCTTQTTESYVMLDFGAFPGVLKPEDISQMPVSPIKGEIYEISEQKLEELDLYEGDWYFRESVMLENGLSALMYFLKKIPPVNYKIITDGNWSGKNSGGY</sequence>
<dbReference type="InterPro" id="IPR013024">
    <property type="entry name" value="GGCT-like"/>
</dbReference>
<dbReference type="InterPro" id="IPR036568">
    <property type="entry name" value="GGCT-like_sf"/>
</dbReference>
<dbReference type="SUPFAM" id="SSF110857">
    <property type="entry name" value="Gamma-glutamyl cyclotransferase-like"/>
    <property type="match status" value="1"/>
</dbReference>
<reference evidence="3 4" key="1">
    <citation type="submission" date="2013-08" db="EMBL/GenBank/DDBJ databases">
        <authorList>
            <consortium name="DOE Joint Genome Institute"/>
            <person name="Eisen J."/>
            <person name="Huntemann M."/>
            <person name="Han J."/>
            <person name="Chen A."/>
            <person name="Kyrpides N."/>
            <person name="Mavromatis K."/>
            <person name="Markowitz V."/>
            <person name="Palaniappan K."/>
            <person name="Ivanova N."/>
            <person name="Schaumberg A."/>
            <person name="Pati A."/>
            <person name="Liolios K."/>
            <person name="Nordberg H.P."/>
            <person name="Cantor M.N."/>
            <person name="Hua S.X."/>
            <person name="Woyke T."/>
        </authorList>
    </citation>
    <scope>NUCLEOTIDE SEQUENCE [LARGE SCALE GENOMIC DNA]</scope>
    <source>
        <strain evidence="3 4">DSM 2278</strain>
    </source>
</reference>
<dbReference type="InterPro" id="IPR039126">
    <property type="entry name" value="GGACT"/>
</dbReference>
<evidence type="ECO:0000313" key="3">
    <source>
        <dbReference type="EMBL" id="ETA69223.1"/>
    </source>
</evidence>